<dbReference type="Pfam" id="PF04221">
    <property type="entry name" value="RelB"/>
    <property type="match status" value="1"/>
</dbReference>
<sequence length="93" mass="10538">MATSVVSGRVDEKVRQRADAYIRAAGSTPAEVIKVVWENIARTGEVPEVAPTEEPRGAWERFMEFRESLPKAEPWLVNLTKEQMRDMIASRHA</sequence>
<dbReference type="Proteomes" id="UP000824133">
    <property type="component" value="Unassembled WGS sequence"/>
</dbReference>
<protein>
    <submittedName>
        <fullName evidence="1">Type II toxin-antitoxin system RelB/DinJ family antitoxin</fullName>
    </submittedName>
</protein>
<dbReference type="InterPro" id="IPR013321">
    <property type="entry name" value="Arc_rbn_hlx_hlx"/>
</dbReference>
<comment type="caution">
    <text evidence="1">The sequence shown here is derived from an EMBL/GenBank/DDBJ whole genome shotgun (WGS) entry which is preliminary data.</text>
</comment>
<gene>
    <name evidence="1" type="ORF">IAA42_03770</name>
</gene>
<reference evidence="1" key="2">
    <citation type="submission" date="2021-04" db="EMBL/GenBank/DDBJ databases">
        <authorList>
            <person name="Gilroy R."/>
        </authorList>
    </citation>
    <scope>NUCLEOTIDE SEQUENCE</scope>
    <source>
        <strain evidence="1">ChiHjej10B9-743</strain>
    </source>
</reference>
<dbReference type="Gene3D" id="1.10.1220.10">
    <property type="entry name" value="Met repressor-like"/>
    <property type="match status" value="1"/>
</dbReference>
<evidence type="ECO:0000313" key="1">
    <source>
        <dbReference type="EMBL" id="HIY79535.1"/>
    </source>
</evidence>
<dbReference type="InterPro" id="IPR007337">
    <property type="entry name" value="RelB/DinJ"/>
</dbReference>
<name>A0A9D1Z9Y2_9ACTN</name>
<dbReference type="GO" id="GO:0006355">
    <property type="term" value="P:regulation of DNA-templated transcription"/>
    <property type="evidence" value="ECO:0007669"/>
    <property type="project" value="InterPro"/>
</dbReference>
<evidence type="ECO:0000313" key="2">
    <source>
        <dbReference type="Proteomes" id="UP000824133"/>
    </source>
</evidence>
<accession>A0A9D1Z9Y2</accession>
<reference evidence="1" key="1">
    <citation type="journal article" date="2021" name="PeerJ">
        <title>Extensive microbial diversity within the chicken gut microbiome revealed by metagenomics and culture.</title>
        <authorList>
            <person name="Gilroy R."/>
            <person name="Ravi A."/>
            <person name="Getino M."/>
            <person name="Pursley I."/>
            <person name="Horton D.L."/>
            <person name="Alikhan N.F."/>
            <person name="Baker D."/>
            <person name="Gharbi K."/>
            <person name="Hall N."/>
            <person name="Watson M."/>
            <person name="Adriaenssens E.M."/>
            <person name="Foster-Nyarko E."/>
            <person name="Jarju S."/>
            <person name="Secka A."/>
            <person name="Antonio M."/>
            <person name="Oren A."/>
            <person name="Chaudhuri R.R."/>
            <person name="La Ragione R."/>
            <person name="Hildebrand F."/>
            <person name="Pallen M.J."/>
        </authorList>
    </citation>
    <scope>NUCLEOTIDE SEQUENCE</scope>
    <source>
        <strain evidence="1">ChiHjej10B9-743</strain>
    </source>
</reference>
<organism evidence="1 2">
    <name type="scientific">Candidatus Olsenella excrementavium</name>
    <dbReference type="NCBI Taxonomy" id="2838709"/>
    <lineage>
        <taxon>Bacteria</taxon>
        <taxon>Bacillati</taxon>
        <taxon>Actinomycetota</taxon>
        <taxon>Coriobacteriia</taxon>
        <taxon>Coriobacteriales</taxon>
        <taxon>Atopobiaceae</taxon>
        <taxon>Olsenella</taxon>
    </lineage>
</organism>
<dbReference type="AlphaFoldDB" id="A0A9D1Z9Y2"/>
<dbReference type="EMBL" id="DXCP01000028">
    <property type="protein sequence ID" value="HIY79535.1"/>
    <property type="molecule type" value="Genomic_DNA"/>
</dbReference>
<proteinExistence type="predicted"/>